<sequence>MAHPTTTTALATAYPWTKSPIIASAPMLRIALAPLAVAVSRAGGFGFLAAGFDMQELANTFEHAATLVRQHQTTADTPFTGIDADVLPVGVGFLNWGADIDQAIPLIRKYRPAAVWLFAAAHPADALYMKWAEQVRSATNGKTKIWVQVGTVRDAMSTATSIRPDMLVIQGSDAGGHGLKDSASIISLLPEVRDALDAAGFGSMPLLAAGGIMDGRGTAAATCLGADGVVMGTRFLACEEANVSPGYQNVVLQAHDGGLATTRTTVYDRVRGYNRWPVEYDGRGVKNQTYYDAEKGMSDEENKRLYEIEMKKGDEGWGPTGRMTTYAGTGVGLVNHVTSAEKIINEVLDQVGKILRTV</sequence>
<accession>A0ACB8URK4</accession>
<protein>
    <submittedName>
        <fullName evidence="1">Uncharacterized protein</fullName>
    </submittedName>
</protein>
<organism evidence="1">
    <name type="scientific">Ophidiomyces ophidiicola</name>
    <dbReference type="NCBI Taxonomy" id="1387563"/>
    <lineage>
        <taxon>Eukaryota</taxon>
        <taxon>Fungi</taxon>
        <taxon>Dikarya</taxon>
        <taxon>Ascomycota</taxon>
        <taxon>Pezizomycotina</taxon>
        <taxon>Eurotiomycetes</taxon>
        <taxon>Eurotiomycetidae</taxon>
        <taxon>Onygenales</taxon>
        <taxon>Onygenaceae</taxon>
        <taxon>Ophidiomyces</taxon>
    </lineage>
</organism>
<proteinExistence type="predicted"/>
<comment type="caution">
    <text evidence="1">The sequence shown here is derived from an EMBL/GenBank/DDBJ whole genome shotgun (WGS) entry which is preliminary data.</text>
</comment>
<gene>
    <name evidence="1" type="ORF">LOY88_005156</name>
</gene>
<reference evidence="1" key="1">
    <citation type="journal article" date="2022" name="bioRxiv">
        <title>Population genetic analysis of Ophidiomyces ophidiicola, the causative agent of snake fungal disease, indicates recent introductions to the USA.</title>
        <authorList>
            <person name="Ladner J.T."/>
            <person name="Palmer J.M."/>
            <person name="Ettinger C.L."/>
            <person name="Stajich J.E."/>
            <person name="Farrell T.M."/>
            <person name="Glorioso B.M."/>
            <person name="Lawson B."/>
            <person name="Price S.J."/>
            <person name="Stengle A.G."/>
            <person name="Grear D.A."/>
            <person name="Lorch J.M."/>
        </authorList>
    </citation>
    <scope>NUCLEOTIDE SEQUENCE</scope>
    <source>
        <strain evidence="1">NWHC 24266-5</strain>
    </source>
</reference>
<evidence type="ECO:0000313" key="1">
    <source>
        <dbReference type="EMBL" id="KAI2383591.1"/>
    </source>
</evidence>
<dbReference type="EMBL" id="JALBCA010000087">
    <property type="protein sequence ID" value="KAI2383591.1"/>
    <property type="molecule type" value="Genomic_DNA"/>
</dbReference>
<name>A0ACB8URK4_9EURO</name>